<protein>
    <submittedName>
        <fullName evidence="1">Uncharacterized protein</fullName>
    </submittedName>
</protein>
<comment type="caution">
    <text evidence="1">The sequence shown here is derived from an EMBL/GenBank/DDBJ whole genome shotgun (WGS) entry which is preliminary data.</text>
</comment>
<feature type="non-terminal residue" evidence="1">
    <location>
        <position position="320"/>
    </location>
</feature>
<organism evidence="1 2">
    <name type="scientific">Spiromyces aspiralis</name>
    <dbReference type="NCBI Taxonomy" id="68401"/>
    <lineage>
        <taxon>Eukaryota</taxon>
        <taxon>Fungi</taxon>
        <taxon>Fungi incertae sedis</taxon>
        <taxon>Zoopagomycota</taxon>
        <taxon>Kickxellomycotina</taxon>
        <taxon>Kickxellomycetes</taxon>
        <taxon>Kickxellales</taxon>
        <taxon>Kickxellaceae</taxon>
        <taxon>Spiromyces</taxon>
    </lineage>
</organism>
<proteinExistence type="predicted"/>
<dbReference type="EMBL" id="JAMZIH010007781">
    <property type="protein sequence ID" value="KAJ1672820.1"/>
    <property type="molecule type" value="Genomic_DNA"/>
</dbReference>
<dbReference type="Proteomes" id="UP001145114">
    <property type="component" value="Unassembled WGS sequence"/>
</dbReference>
<gene>
    <name evidence="1" type="ORF">EV182_006432</name>
</gene>
<evidence type="ECO:0000313" key="2">
    <source>
        <dbReference type="Proteomes" id="UP001145114"/>
    </source>
</evidence>
<sequence length="320" mass="35702">MAANIAHWLNSDVLSNEFLSAELVEQGRIDHYQFGKRARDRYGQLFAPGYHPLRYKFMSSELSRTSESAMAFSIGLFEGTGSVGRSNVQPIFLRTLPMGRELELASKFACPAWRAGFDVVKRTVIEKEIVKFDHKYVIPSLPLLRNMTGVDLTNDDLSVLYQACGFEYAITGEAARLCSVLTDDDRLLLEYRSDIKYSYKYSNAGAEINSYLGCDLLASMLGQIEERIQLDLDPTISDGKTDKIATRGVFRFGHSETIYFLSNILKPRWPALGTSGPGNGSGDGDDHDDGLDTVTDVLLPGSIESLKGDWPIDRIKNRNF</sequence>
<name>A0ACC1HBS5_9FUNG</name>
<accession>A0ACC1HBS5</accession>
<evidence type="ECO:0000313" key="1">
    <source>
        <dbReference type="EMBL" id="KAJ1672820.1"/>
    </source>
</evidence>
<keyword evidence="2" id="KW-1185">Reference proteome</keyword>
<reference evidence="1" key="1">
    <citation type="submission" date="2022-06" db="EMBL/GenBank/DDBJ databases">
        <title>Phylogenomic reconstructions and comparative analyses of Kickxellomycotina fungi.</title>
        <authorList>
            <person name="Reynolds N.K."/>
            <person name="Stajich J.E."/>
            <person name="Barry K."/>
            <person name="Grigoriev I.V."/>
            <person name="Crous P."/>
            <person name="Smith M.E."/>
        </authorList>
    </citation>
    <scope>NUCLEOTIDE SEQUENCE</scope>
    <source>
        <strain evidence="1">RSA 2271</strain>
    </source>
</reference>